<dbReference type="EMBL" id="JACRSV010000001">
    <property type="protein sequence ID" value="MBC8558554.1"/>
    <property type="molecule type" value="Genomic_DNA"/>
</dbReference>
<dbReference type="InterPro" id="IPR036787">
    <property type="entry name" value="T_IF-3_N_sf"/>
</dbReference>
<dbReference type="FunFam" id="3.30.110.10:FF:000001">
    <property type="entry name" value="Translation initiation factor IF-3"/>
    <property type="match status" value="1"/>
</dbReference>
<dbReference type="Pfam" id="PF00707">
    <property type="entry name" value="IF3_C"/>
    <property type="match status" value="1"/>
</dbReference>
<reference evidence="9" key="1">
    <citation type="submission" date="2020-08" db="EMBL/GenBank/DDBJ databases">
        <title>Genome public.</title>
        <authorList>
            <person name="Liu C."/>
            <person name="Sun Q."/>
        </authorList>
    </citation>
    <scope>NUCLEOTIDE SEQUENCE</scope>
    <source>
        <strain evidence="9">NSJ-33</strain>
    </source>
</reference>
<evidence type="ECO:0000313" key="10">
    <source>
        <dbReference type="Proteomes" id="UP000610760"/>
    </source>
</evidence>
<dbReference type="HAMAP" id="MF_00080">
    <property type="entry name" value="IF_3"/>
    <property type="match status" value="1"/>
</dbReference>
<evidence type="ECO:0000259" key="8">
    <source>
        <dbReference type="Pfam" id="PF05198"/>
    </source>
</evidence>
<dbReference type="PANTHER" id="PTHR10938:SF0">
    <property type="entry name" value="TRANSLATION INITIATION FACTOR IF-3, MITOCHONDRIAL"/>
    <property type="match status" value="1"/>
</dbReference>
<evidence type="ECO:0000256" key="5">
    <source>
        <dbReference type="NCBIfam" id="TIGR00168"/>
    </source>
</evidence>
<feature type="domain" description="Translation initiation factor 3 N-terminal" evidence="8">
    <location>
        <begin position="13"/>
        <end position="82"/>
    </location>
</feature>
<dbReference type="GO" id="GO:0032790">
    <property type="term" value="P:ribosome disassembly"/>
    <property type="evidence" value="ECO:0007669"/>
    <property type="project" value="TreeGrafter"/>
</dbReference>
<gene>
    <name evidence="4" type="primary">infC</name>
    <name evidence="9" type="ORF">H8710_00590</name>
</gene>
<protein>
    <recommendedName>
        <fullName evidence="4 5">Translation initiation factor IF-3</fullName>
    </recommendedName>
</protein>
<dbReference type="GO" id="GO:0005829">
    <property type="term" value="C:cytosol"/>
    <property type="evidence" value="ECO:0007669"/>
    <property type="project" value="TreeGrafter"/>
</dbReference>
<dbReference type="RefSeq" id="WP_249293447.1">
    <property type="nucleotide sequence ID" value="NZ_JACRSV010000001.1"/>
</dbReference>
<comment type="similarity">
    <text evidence="1 4 6">Belongs to the IF-3 family.</text>
</comment>
<dbReference type="SUPFAM" id="SSF54364">
    <property type="entry name" value="Translation initiation factor IF3, N-terminal domain"/>
    <property type="match status" value="1"/>
</dbReference>
<dbReference type="Gene3D" id="3.10.20.80">
    <property type="entry name" value="Translation initiation factor 3 (IF-3), N-terminal domain"/>
    <property type="match status" value="1"/>
</dbReference>
<dbReference type="GO" id="GO:0003743">
    <property type="term" value="F:translation initiation factor activity"/>
    <property type="evidence" value="ECO:0007669"/>
    <property type="project" value="UniProtKB-UniRule"/>
</dbReference>
<dbReference type="InterPro" id="IPR019814">
    <property type="entry name" value="Translation_initiation_fac_3_N"/>
</dbReference>
<dbReference type="Proteomes" id="UP000610760">
    <property type="component" value="Unassembled WGS sequence"/>
</dbReference>
<dbReference type="Pfam" id="PF05198">
    <property type="entry name" value="IF3_N"/>
    <property type="match status" value="1"/>
</dbReference>
<dbReference type="GO" id="GO:0043022">
    <property type="term" value="F:ribosome binding"/>
    <property type="evidence" value="ECO:0007669"/>
    <property type="project" value="UniProtKB-ARBA"/>
</dbReference>
<evidence type="ECO:0000256" key="2">
    <source>
        <dbReference type="ARBA" id="ARBA00022540"/>
    </source>
</evidence>
<evidence type="ECO:0000256" key="1">
    <source>
        <dbReference type="ARBA" id="ARBA00005439"/>
    </source>
</evidence>
<keyword evidence="4" id="KW-0963">Cytoplasm</keyword>
<comment type="caution">
    <text evidence="9">The sequence shown here is derived from an EMBL/GenBank/DDBJ whole genome shotgun (WGS) entry which is preliminary data.</text>
</comment>
<sequence>MEVLTISKKDLLINEEIREREVRVVDADGSQLGIMPTKQALSLAIEKGLDLVDIAPQATPNVCRIMDYGKYRYEQAKREKEARKNQKTVEVKEVRMSMNIDTHDFETKINQANKFLKGGDKVKVSVRFRGREMAHTDLGRDLLDRFKDACAEFGAVDKPAKMEGRSLAIFMSPKIAK</sequence>
<organism evidence="9 10">
    <name type="scientific">Fumia xinanensis</name>
    <dbReference type="NCBI Taxonomy" id="2763659"/>
    <lineage>
        <taxon>Bacteria</taxon>
        <taxon>Bacillati</taxon>
        <taxon>Bacillota</taxon>
        <taxon>Clostridia</taxon>
        <taxon>Eubacteriales</taxon>
        <taxon>Oscillospiraceae</taxon>
        <taxon>Fumia</taxon>
    </lineage>
</organism>
<keyword evidence="10" id="KW-1185">Reference proteome</keyword>
<evidence type="ECO:0000256" key="4">
    <source>
        <dbReference type="HAMAP-Rule" id="MF_00080"/>
    </source>
</evidence>
<evidence type="ECO:0000256" key="6">
    <source>
        <dbReference type="RuleBase" id="RU000646"/>
    </source>
</evidence>
<proteinExistence type="inferred from homology"/>
<dbReference type="SUPFAM" id="SSF55200">
    <property type="entry name" value="Translation initiation factor IF3, C-terminal domain"/>
    <property type="match status" value="1"/>
</dbReference>
<keyword evidence="2 4" id="KW-0396">Initiation factor</keyword>
<comment type="function">
    <text evidence="4 6">IF-3 binds to the 30S ribosomal subunit and shifts the equilibrium between 70S ribosomes and their 50S and 30S subunits in favor of the free subunits, thus enhancing the availability of 30S subunits on which protein synthesis initiation begins.</text>
</comment>
<feature type="domain" description="Translation initiation factor 3 C-terminal" evidence="7">
    <location>
        <begin position="89"/>
        <end position="174"/>
    </location>
</feature>
<dbReference type="InterPro" id="IPR019815">
    <property type="entry name" value="Translation_initiation_fac_3_C"/>
</dbReference>
<accession>A0A926I628</accession>
<dbReference type="InterPro" id="IPR019813">
    <property type="entry name" value="Translation_initiation_fac3_CS"/>
</dbReference>
<dbReference type="Gene3D" id="3.30.110.10">
    <property type="entry name" value="Translation initiation factor 3 (IF-3), C-terminal domain"/>
    <property type="match status" value="1"/>
</dbReference>
<dbReference type="FunFam" id="3.10.20.80:FF:000001">
    <property type="entry name" value="Translation initiation factor IF-3"/>
    <property type="match status" value="1"/>
</dbReference>
<dbReference type="GO" id="GO:0016020">
    <property type="term" value="C:membrane"/>
    <property type="evidence" value="ECO:0007669"/>
    <property type="project" value="TreeGrafter"/>
</dbReference>
<dbReference type="PANTHER" id="PTHR10938">
    <property type="entry name" value="TRANSLATION INITIATION FACTOR IF-3"/>
    <property type="match status" value="1"/>
</dbReference>
<dbReference type="InterPro" id="IPR001288">
    <property type="entry name" value="Translation_initiation_fac_3"/>
</dbReference>
<comment type="subunit">
    <text evidence="4 6">Monomer.</text>
</comment>
<name>A0A926I628_9FIRM</name>
<dbReference type="PROSITE" id="PS00938">
    <property type="entry name" value="IF3"/>
    <property type="match status" value="1"/>
</dbReference>
<keyword evidence="3 4" id="KW-0648">Protein biosynthesis</keyword>
<evidence type="ECO:0000259" key="7">
    <source>
        <dbReference type="Pfam" id="PF00707"/>
    </source>
</evidence>
<dbReference type="InterPro" id="IPR036788">
    <property type="entry name" value="T_IF-3_C_sf"/>
</dbReference>
<comment type="subcellular location">
    <subcellularLocation>
        <location evidence="4 6">Cytoplasm</location>
    </subcellularLocation>
</comment>
<dbReference type="NCBIfam" id="TIGR00168">
    <property type="entry name" value="infC"/>
    <property type="match status" value="1"/>
</dbReference>
<evidence type="ECO:0000313" key="9">
    <source>
        <dbReference type="EMBL" id="MBC8558554.1"/>
    </source>
</evidence>
<dbReference type="AlphaFoldDB" id="A0A926I628"/>
<evidence type="ECO:0000256" key="3">
    <source>
        <dbReference type="ARBA" id="ARBA00022917"/>
    </source>
</evidence>